<feature type="transmembrane region" description="Helical" evidence="6">
    <location>
        <begin position="316"/>
        <end position="340"/>
    </location>
</feature>
<evidence type="ECO:0000313" key="9">
    <source>
        <dbReference type="Proteomes" id="UP000242219"/>
    </source>
</evidence>
<feature type="transmembrane region" description="Helical" evidence="6">
    <location>
        <begin position="149"/>
        <end position="167"/>
    </location>
</feature>
<dbReference type="CDD" id="cd17486">
    <property type="entry name" value="MFS_AmpG_like"/>
    <property type="match status" value="1"/>
</dbReference>
<dbReference type="InterPro" id="IPR020846">
    <property type="entry name" value="MFS_dom"/>
</dbReference>
<feature type="transmembrane region" description="Helical" evidence="6">
    <location>
        <begin position="107"/>
        <end position="128"/>
    </location>
</feature>
<dbReference type="InterPro" id="IPR011701">
    <property type="entry name" value="MFS"/>
</dbReference>
<dbReference type="NCBIfam" id="TIGR00901">
    <property type="entry name" value="2A0125"/>
    <property type="match status" value="1"/>
</dbReference>
<keyword evidence="5 6" id="KW-0472">Membrane</keyword>
<dbReference type="Gene3D" id="1.20.1250.20">
    <property type="entry name" value="MFS general substrate transporter like domains"/>
    <property type="match status" value="2"/>
</dbReference>
<feature type="transmembrane region" description="Helical" evidence="6">
    <location>
        <begin position="379"/>
        <end position="398"/>
    </location>
</feature>
<sequence length="426" mass="46624">MQVSILRSIFNWRMLVTFFLGVSSGIPLLVTGSTLQAWMTDEKVDLAVIGLFSLVGLPYTVKFLWAPFMDRYLPPFLGRRRGWMLIFQILLMFAVGAFSLVRPAQSPWIVAILAALVSFFSASQDIVVDAYRRELLREEELGLGSSLAVNGYRIGMLISGAFALFLADHIPWHYVYLLLAISLLIGIVTTCLAPNTGGQVISPKSLHEAVVGPFFDYFKRAGAFEILAFILFYKIGDVMANSMTIPFILKMGFTKTELAAVVKTFGIFATIAGGLAGGVLLIRLGLCKGLWIFGILQAVSTLSFSALASLGAYSSVLTATVTFENLTSGMGTAAFTAFMASLCNKKFTATQYALLSSLMGIPRVIVSAPTGFLAERIGWVYFFVFCTLAAIPGLAFLFRFRVWQDGMRSFHGTNISQTNREFSAES</sequence>
<evidence type="ECO:0000256" key="4">
    <source>
        <dbReference type="ARBA" id="ARBA00022989"/>
    </source>
</evidence>
<comment type="caution">
    <text evidence="8">The sequence shown here is derived from an EMBL/GenBank/DDBJ whole genome shotgun (WGS) entry which is preliminary data.</text>
</comment>
<evidence type="ECO:0000256" key="1">
    <source>
        <dbReference type="ARBA" id="ARBA00004141"/>
    </source>
</evidence>
<dbReference type="Proteomes" id="UP000242219">
    <property type="component" value="Unassembled WGS sequence"/>
</dbReference>
<dbReference type="SUPFAM" id="SSF103473">
    <property type="entry name" value="MFS general substrate transporter"/>
    <property type="match status" value="1"/>
</dbReference>
<feature type="transmembrane region" description="Helical" evidence="6">
    <location>
        <begin position="44"/>
        <end position="61"/>
    </location>
</feature>
<feature type="transmembrane region" description="Helical" evidence="6">
    <location>
        <begin position="352"/>
        <end position="373"/>
    </location>
</feature>
<comment type="subcellular location">
    <subcellularLocation>
        <location evidence="1">Membrane</location>
        <topology evidence="1">Multi-pass membrane protein</topology>
    </subcellularLocation>
</comment>
<dbReference type="GO" id="GO:0022857">
    <property type="term" value="F:transmembrane transporter activity"/>
    <property type="evidence" value="ECO:0007669"/>
    <property type="project" value="InterPro"/>
</dbReference>
<organism evidence="8 9">
    <name type="scientific">Candidatus Brocadia sapporoensis</name>
    <dbReference type="NCBI Taxonomy" id="392547"/>
    <lineage>
        <taxon>Bacteria</taxon>
        <taxon>Pseudomonadati</taxon>
        <taxon>Planctomycetota</taxon>
        <taxon>Candidatus Brocadiia</taxon>
        <taxon>Candidatus Brocadiales</taxon>
        <taxon>Candidatus Brocadiaceae</taxon>
        <taxon>Candidatus Brocadia</taxon>
    </lineage>
</organism>
<evidence type="ECO:0000256" key="3">
    <source>
        <dbReference type="ARBA" id="ARBA00022692"/>
    </source>
</evidence>
<keyword evidence="4 6" id="KW-1133">Transmembrane helix</keyword>
<name>A0A1V6LX78_9BACT</name>
<protein>
    <submittedName>
        <fullName evidence="8">AmpG family muropeptide MFS transporter</fullName>
    </submittedName>
</protein>
<feature type="transmembrane region" description="Helical" evidence="6">
    <location>
        <begin position="226"/>
        <end position="249"/>
    </location>
</feature>
<feature type="transmembrane region" description="Helical" evidence="6">
    <location>
        <begin position="289"/>
        <end position="310"/>
    </location>
</feature>
<feature type="transmembrane region" description="Helical" evidence="6">
    <location>
        <begin position="12"/>
        <end position="32"/>
    </location>
</feature>
<accession>A0A1V6LX78</accession>
<dbReference type="PANTHER" id="PTHR12778">
    <property type="entry name" value="SOLUTE CARRIER FAMILY 33 ACETYL-COA TRANSPORTER -RELATED"/>
    <property type="match status" value="1"/>
</dbReference>
<feature type="domain" description="Major facilitator superfamily (MFS) profile" evidence="7">
    <location>
        <begin position="1"/>
        <end position="404"/>
    </location>
</feature>
<keyword evidence="3 6" id="KW-0812">Transmembrane</keyword>
<keyword evidence="2" id="KW-0813">Transport</keyword>
<proteinExistence type="predicted"/>
<evidence type="ECO:0000256" key="5">
    <source>
        <dbReference type="ARBA" id="ARBA00023136"/>
    </source>
</evidence>
<reference evidence="8 9" key="1">
    <citation type="journal article" date="2016" name="Genome Announc.">
        <title>Draft Genome Sequence of the Anaerobic Ammonium-Oxidizing Bacterium 'Candidatus Brocadia sp. 40'.</title>
        <authorList>
            <person name="Ali M."/>
            <person name="Haroon M.F."/>
            <person name="Narita Y."/>
            <person name="Zhang L."/>
            <person name="Rangel Shaw D."/>
            <person name="Okabe S."/>
            <person name="Saikaly P.E."/>
        </authorList>
    </citation>
    <scope>NUCLEOTIDE SEQUENCE [LARGE SCALE GENOMIC DNA]</scope>
    <source>
        <strain evidence="8 9">40</strain>
    </source>
</reference>
<dbReference type="PROSITE" id="PS50850">
    <property type="entry name" value="MFS"/>
    <property type="match status" value="1"/>
</dbReference>
<keyword evidence="9" id="KW-1185">Reference proteome</keyword>
<dbReference type="InterPro" id="IPR004752">
    <property type="entry name" value="AmpG_permease/AT-1"/>
</dbReference>
<dbReference type="RefSeq" id="WP_070068068.1">
    <property type="nucleotide sequence ID" value="NZ_MJUW02000117.1"/>
</dbReference>
<gene>
    <name evidence="8" type="ORF">BIY37_12035</name>
</gene>
<evidence type="ECO:0000259" key="7">
    <source>
        <dbReference type="PROSITE" id="PS50850"/>
    </source>
</evidence>
<dbReference type="Pfam" id="PF07690">
    <property type="entry name" value="MFS_1"/>
    <property type="match status" value="1"/>
</dbReference>
<dbReference type="EMBL" id="MJUW02000117">
    <property type="protein sequence ID" value="OQD44740.1"/>
    <property type="molecule type" value="Genomic_DNA"/>
</dbReference>
<evidence type="ECO:0000313" key="8">
    <source>
        <dbReference type="EMBL" id="OQD44740.1"/>
    </source>
</evidence>
<feature type="transmembrane region" description="Helical" evidence="6">
    <location>
        <begin position="82"/>
        <end position="101"/>
    </location>
</feature>
<dbReference type="PANTHER" id="PTHR12778:SF10">
    <property type="entry name" value="MAJOR FACILITATOR SUPERFAMILY DOMAIN-CONTAINING PROTEIN 3"/>
    <property type="match status" value="1"/>
</dbReference>
<feature type="transmembrane region" description="Helical" evidence="6">
    <location>
        <begin position="261"/>
        <end position="282"/>
    </location>
</feature>
<dbReference type="GO" id="GO:0016020">
    <property type="term" value="C:membrane"/>
    <property type="evidence" value="ECO:0007669"/>
    <property type="project" value="UniProtKB-SubCell"/>
</dbReference>
<evidence type="ECO:0000256" key="6">
    <source>
        <dbReference type="SAM" id="Phobius"/>
    </source>
</evidence>
<evidence type="ECO:0000256" key="2">
    <source>
        <dbReference type="ARBA" id="ARBA00022448"/>
    </source>
</evidence>
<feature type="transmembrane region" description="Helical" evidence="6">
    <location>
        <begin position="173"/>
        <end position="194"/>
    </location>
</feature>
<dbReference type="AlphaFoldDB" id="A0A1V6LX78"/>
<dbReference type="InterPro" id="IPR036259">
    <property type="entry name" value="MFS_trans_sf"/>
</dbReference>